<organism evidence="1">
    <name type="scientific">Myoviridae sp. ctYzH9</name>
    <dbReference type="NCBI Taxonomy" id="2825126"/>
    <lineage>
        <taxon>Viruses</taxon>
        <taxon>Duplodnaviria</taxon>
        <taxon>Heunggongvirae</taxon>
        <taxon>Uroviricota</taxon>
        <taxon>Caudoviricetes</taxon>
    </lineage>
</organism>
<evidence type="ECO:0000313" key="1">
    <source>
        <dbReference type="EMBL" id="DAE14013.1"/>
    </source>
</evidence>
<dbReference type="EMBL" id="BK015574">
    <property type="protein sequence ID" value="DAE14013.1"/>
    <property type="molecule type" value="Genomic_DNA"/>
</dbReference>
<accession>A0A8S5Q5P5</accession>
<proteinExistence type="predicted"/>
<sequence length="68" mass="7937">MNKSLLDRVSIEKTRVLADVLRDVVFEMISIERNQDLRLQDEVYCICLSLEHLVCKTIERQSNSIQGE</sequence>
<name>A0A8S5Q5P5_9CAUD</name>
<reference evidence="1" key="1">
    <citation type="journal article" date="2021" name="Proc. Natl. Acad. Sci. U.S.A.">
        <title>A Catalog of Tens of Thousands of Viruses from Human Metagenomes Reveals Hidden Associations with Chronic Diseases.</title>
        <authorList>
            <person name="Tisza M.J."/>
            <person name="Buck C.B."/>
        </authorList>
    </citation>
    <scope>NUCLEOTIDE SEQUENCE</scope>
    <source>
        <strain evidence="1">CtYzH9</strain>
    </source>
</reference>
<protein>
    <submittedName>
        <fullName evidence="1">Uncharacterized protein</fullName>
    </submittedName>
</protein>